<gene>
    <name evidence="8" type="ORF">V5799_027446</name>
</gene>
<evidence type="ECO:0000259" key="6">
    <source>
        <dbReference type="PROSITE" id="PS50089"/>
    </source>
</evidence>
<dbReference type="CDD" id="cd16520">
    <property type="entry name" value="RING-HC_MIBs-like"/>
    <property type="match status" value="1"/>
</dbReference>
<evidence type="ECO:0000256" key="5">
    <source>
        <dbReference type="SAM" id="MobiDB-lite"/>
    </source>
</evidence>
<comment type="caution">
    <text evidence="8">The sequence shown here is derived from an EMBL/GenBank/DDBJ whole genome shotgun (WGS) entry which is preliminary data.</text>
</comment>
<keyword evidence="9" id="KW-1185">Reference proteome</keyword>
<dbReference type="GO" id="GO:0005737">
    <property type="term" value="C:cytoplasm"/>
    <property type="evidence" value="ECO:0007669"/>
    <property type="project" value="TreeGrafter"/>
</dbReference>
<feature type="compositionally biased region" description="Basic and acidic residues" evidence="5">
    <location>
        <begin position="394"/>
        <end position="411"/>
    </location>
</feature>
<dbReference type="Pfam" id="PF00569">
    <property type="entry name" value="ZZ"/>
    <property type="match status" value="4"/>
</dbReference>
<evidence type="ECO:0000313" key="9">
    <source>
        <dbReference type="Proteomes" id="UP001321473"/>
    </source>
</evidence>
<dbReference type="PANTHER" id="PTHR24202">
    <property type="entry name" value="E3 UBIQUITIN-PROTEIN LIGASE MIB2"/>
    <property type="match status" value="1"/>
</dbReference>
<dbReference type="EMBL" id="JARKHS020031354">
    <property type="protein sequence ID" value="KAK8761284.1"/>
    <property type="molecule type" value="Genomic_DNA"/>
</dbReference>
<dbReference type="Pfam" id="PF13920">
    <property type="entry name" value="zf-C3HC4_3"/>
    <property type="match status" value="1"/>
</dbReference>
<feature type="domain" description="RING-type" evidence="6">
    <location>
        <begin position="428"/>
        <end position="461"/>
    </location>
</feature>
<dbReference type="GO" id="GO:0016567">
    <property type="term" value="P:protein ubiquitination"/>
    <property type="evidence" value="ECO:0007669"/>
    <property type="project" value="TreeGrafter"/>
</dbReference>
<dbReference type="PROSITE" id="PS50135">
    <property type="entry name" value="ZF_ZZ_2"/>
    <property type="match status" value="4"/>
</dbReference>
<dbReference type="PROSITE" id="PS50089">
    <property type="entry name" value="ZF_RING_2"/>
    <property type="match status" value="1"/>
</dbReference>
<dbReference type="PANTHER" id="PTHR24202:SF4">
    <property type="entry name" value="E3 UBIQUITIN-PROTEIN LIGASE MIB2-RELATED"/>
    <property type="match status" value="1"/>
</dbReference>
<dbReference type="SUPFAM" id="SSF57850">
    <property type="entry name" value="RING/U-box"/>
    <property type="match status" value="5"/>
</dbReference>
<evidence type="ECO:0000259" key="7">
    <source>
        <dbReference type="PROSITE" id="PS50135"/>
    </source>
</evidence>
<dbReference type="AlphaFoldDB" id="A0AAQ4DFP4"/>
<reference evidence="8 9" key="1">
    <citation type="journal article" date="2023" name="Arcadia Sci">
        <title>De novo assembly of a long-read Amblyomma americanum tick genome.</title>
        <authorList>
            <person name="Chou S."/>
            <person name="Poskanzer K.E."/>
            <person name="Rollins M."/>
            <person name="Thuy-Boun P.S."/>
        </authorList>
    </citation>
    <scope>NUCLEOTIDE SEQUENCE [LARGE SCALE GENOMIC DNA]</scope>
    <source>
        <strain evidence="8">F_SG_1</strain>
        <tissue evidence="8">Salivary glands</tissue>
    </source>
</reference>
<accession>A0AAQ4DFP4</accession>
<evidence type="ECO:0000313" key="8">
    <source>
        <dbReference type="EMBL" id="KAK8761284.1"/>
    </source>
</evidence>
<evidence type="ECO:0000256" key="3">
    <source>
        <dbReference type="ARBA" id="ARBA00022833"/>
    </source>
</evidence>
<feature type="region of interest" description="Disordered" evidence="5">
    <location>
        <begin position="380"/>
        <end position="411"/>
    </location>
</feature>
<feature type="domain" description="ZZ-type" evidence="7">
    <location>
        <begin position="314"/>
        <end position="366"/>
    </location>
</feature>
<proteinExistence type="predicted"/>
<dbReference type="InterPro" id="IPR013083">
    <property type="entry name" value="Znf_RING/FYVE/PHD"/>
</dbReference>
<evidence type="ECO:0000256" key="4">
    <source>
        <dbReference type="PROSITE-ProRule" id="PRU00228"/>
    </source>
</evidence>
<feature type="domain" description="ZZ-type" evidence="7">
    <location>
        <begin position="2"/>
        <end position="54"/>
    </location>
</feature>
<dbReference type="Proteomes" id="UP001321473">
    <property type="component" value="Unassembled WGS sequence"/>
</dbReference>
<dbReference type="Gene3D" id="3.30.40.10">
    <property type="entry name" value="Zinc/RING finger domain, C3HC4 (zinc finger)"/>
    <property type="match status" value="1"/>
</dbReference>
<keyword evidence="1" id="KW-0479">Metal-binding</keyword>
<dbReference type="Gene3D" id="3.30.60.90">
    <property type="match status" value="4"/>
</dbReference>
<dbReference type="GO" id="GO:0008270">
    <property type="term" value="F:zinc ion binding"/>
    <property type="evidence" value="ECO:0007669"/>
    <property type="project" value="UniProtKB-KW"/>
</dbReference>
<keyword evidence="2 4" id="KW-0863">Zinc-finger</keyword>
<evidence type="ECO:0000256" key="1">
    <source>
        <dbReference type="ARBA" id="ARBA00022723"/>
    </source>
</evidence>
<dbReference type="InterPro" id="IPR043145">
    <property type="entry name" value="Znf_ZZ_sf"/>
</dbReference>
<keyword evidence="3" id="KW-0862">Zinc</keyword>
<feature type="domain" description="ZZ-type" evidence="7">
    <location>
        <begin position="151"/>
        <end position="203"/>
    </location>
</feature>
<protein>
    <submittedName>
        <fullName evidence="8">Uncharacterized protein</fullName>
    </submittedName>
</protein>
<dbReference type="SMART" id="SM00291">
    <property type="entry name" value="ZnF_ZZ"/>
    <property type="match status" value="4"/>
</dbReference>
<dbReference type="InterPro" id="IPR000433">
    <property type="entry name" value="Znf_ZZ"/>
</dbReference>
<sequence>MFRGVSCDACGQRDIVGTRWKCAACFNYDLCTTCHYGGKHSLDHAFLYIKVPGGTAIMVPPRRGIVRAEVKWWPQEKIAALYRSEVSRTKVSLFTESTATAVANGALSEHAGSATSALTTTCAPPATWPTRTASTTSSGASTCPVRKGIIFPGVNCDGCNKHDIVGPRWKCTSCIDYDLCTACYMAKKHNFDHIFLRFDSPRSKVVKVSPRQESLRAEDTRVSKKAVLFHGIYCDSCDERDIVGPLWKCDSCGNYDLCTTCYMAGVHDLDHGFLRFDAPASRGHKVFPRIRSVLSGEVLDDSETARREQRAVKFMGINCDGCGQRGIVGTRWKCAVCFDYDLCSACYRGDKHHLDHAFLRFDEIGSAGVYVFPREASRSARTEATSGEGEETWEDRQNEEREGPDGDNEAPREELLAKLRELEEAVQCVICMDRLHNVAFTCGHRACADCAENLEVCHICRKKIAMKITLY</sequence>
<feature type="domain" description="ZZ-type" evidence="7">
    <location>
        <begin position="229"/>
        <end position="281"/>
    </location>
</feature>
<evidence type="ECO:0000256" key="2">
    <source>
        <dbReference type="ARBA" id="ARBA00022771"/>
    </source>
</evidence>
<dbReference type="PROSITE" id="PS01357">
    <property type="entry name" value="ZF_ZZ_1"/>
    <property type="match status" value="3"/>
</dbReference>
<dbReference type="InterPro" id="IPR001841">
    <property type="entry name" value="Znf_RING"/>
</dbReference>
<name>A0AAQ4DFP4_AMBAM</name>
<organism evidence="8 9">
    <name type="scientific">Amblyomma americanum</name>
    <name type="common">Lone star tick</name>
    <dbReference type="NCBI Taxonomy" id="6943"/>
    <lineage>
        <taxon>Eukaryota</taxon>
        <taxon>Metazoa</taxon>
        <taxon>Ecdysozoa</taxon>
        <taxon>Arthropoda</taxon>
        <taxon>Chelicerata</taxon>
        <taxon>Arachnida</taxon>
        <taxon>Acari</taxon>
        <taxon>Parasitiformes</taxon>
        <taxon>Ixodida</taxon>
        <taxon>Ixodoidea</taxon>
        <taxon>Ixodidae</taxon>
        <taxon>Amblyomminae</taxon>
        <taxon>Amblyomma</taxon>
    </lineage>
</organism>